<dbReference type="GO" id="GO:0008643">
    <property type="term" value="P:carbohydrate transport"/>
    <property type="evidence" value="ECO:0007669"/>
    <property type="project" value="InterPro"/>
</dbReference>
<dbReference type="InterPro" id="IPR038673">
    <property type="entry name" value="OprB_sf"/>
</dbReference>
<sequence>MKAARSSARNCVIDEVLAHTRTSPRVPAAKSDSAPAMRSTSCRMPTAWRKHAWPASVNSTPAACRYSSGAPTAASRSEMRLLAAATARCDWRAPAEMLPSRATATNRPSVTRSKRARFIVGAIRRDLGGKCNRDDPVGALSRAGHCDPFTMAKFPLRPGTSLEFYRLPPLPSPMPLPFPRQIDRPLPRQAERADVRRLRHALAALVLGLGLQGTALADTAAPKVPDTPDAPATQDLPKPQRWNLHGQFTNVTQWHPDFSARYSGANSLTPTSDNRETVDLTLFLGVRLWKGAELYANPEIDQGFGLDNTLGMAGFPSAEAYKVGKNEPYHKLPRFFLRQIIDLGGEQQAVESAPNQLAGTRSADNLTITIGKFSVADIFDTNAYAHDPRGDFLNWSIVDAGAFDYAADAWGYTRGMAVEWTQSWWTVRGGFFALSDVPNSVTIDTSFKQYAWIGELEARHQWLGRPGKVKFLAFANRGRMGGYGDAVSLAQQTGSTPDMSLVRRLAWRPGVALNVEQELAPDLGFFARASMNDGSKETYEFTDINQSVSAGFSLKGDRWGRHNDTVGVAVVVNGLSRAARQYFAAGGLGVLIGDGALNYGTERIAEVYYNWAAMPHLTLGFNYQYVVHPAYNRDRGPVSILGLRVHADF</sequence>
<evidence type="ECO:0000256" key="2">
    <source>
        <dbReference type="RuleBase" id="RU363072"/>
    </source>
</evidence>
<dbReference type="Proteomes" id="UP000007953">
    <property type="component" value="Chromosome"/>
</dbReference>
<gene>
    <name evidence="4" type="primary">oprB</name>
    <name evidence="4" type="ordered locus">RSPO_c02173</name>
</gene>
<dbReference type="HOGENOM" id="CLU_422023_0_0_4"/>
<evidence type="ECO:0000256" key="1">
    <source>
        <dbReference type="ARBA" id="ARBA00008769"/>
    </source>
</evidence>
<dbReference type="AlphaFoldDB" id="F6G337"/>
<dbReference type="Gene3D" id="2.40.160.180">
    <property type="entry name" value="Carbohydrate-selective porin OprB"/>
    <property type="match status" value="1"/>
</dbReference>
<dbReference type="GO" id="GO:0015288">
    <property type="term" value="F:porin activity"/>
    <property type="evidence" value="ECO:0007669"/>
    <property type="project" value="InterPro"/>
</dbReference>
<dbReference type="InterPro" id="IPR007049">
    <property type="entry name" value="Carb-sel_porin_OprB"/>
</dbReference>
<evidence type="ECO:0000313" key="4">
    <source>
        <dbReference type="EMBL" id="AEG69470.1"/>
    </source>
</evidence>
<organism evidence="4 5">
    <name type="scientific">Ralstonia solanacearum (strain Po82)</name>
    <dbReference type="NCBI Taxonomy" id="1031711"/>
    <lineage>
        <taxon>Bacteria</taxon>
        <taxon>Pseudomonadati</taxon>
        <taxon>Pseudomonadota</taxon>
        <taxon>Betaproteobacteria</taxon>
        <taxon>Burkholderiales</taxon>
        <taxon>Burkholderiaceae</taxon>
        <taxon>Ralstonia</taxon>
        <taxon>Ralstonia solanacearum species complex</taxon>
    </lineage>
</organism>
<dbReference type="eggNOG" id="COG3659">
    <property type="taxonomic scope" value="Bacteria"/>
</dbReference>
<protein>
    <submittedName>
        <fullName evidence="4">Carbohydrate-selective porin</fullName>
    </submittedName>
</protein>
<reference evidence="4 5" key="1">
    <citation type="journal article" date="2011" name="J. Bacteriol.">
        <title>Complete genome sequence of the plant pathogen Ralstonia solanacearum strain Po82.</title>
        <authorList>
            <person name="Xu J."/>
            <person name="Zheng H.J."/>
            <person name="Liu L."/>
            <person name="Pan Z.C."/>
            <person name="Prior P."/>
            <person name="Tang B."/>
            <person name="Xu J.S."/>
            <person name="Zhang H."/>
            <person name="Tian Q."/>
            <person name="Zhang L.Q."/>
            <person name="Feng J."/>
        </authorList>
    </citation>
    <scope>NUCLEOTIDE SEQUENCE [LARGE SCALE GENOMIC DNA]</scope>
    <source>
        <strain evidence="4 5">Po82</strain>
    </source>
</reference>
<accession>F6G337</accession>
<evidence type="ECO:0000313" key="5">
    <source>
        <dbReference type="Proteomes" id="UP000007953"/>
    </source>
</evidence>
<dbReference type="KEGG" id="rsn:RSPO_c02173"/>
<comment type="similarity">
    <text evidence="1 2">Belongs to the OprB family.</text>
</comment>
<dbReference type="PATRIC" id="fig|1031711.3.peg.2118"/>
<proteinExistence type="inferred from homology"/>
<dbReference type="Pfam" id="PF04966">
    <property type="entry name" value="OprB"/>
    <property type="match status" value="1"/>
</dbReference>
<dbReference type="EMBL" id="CP002819">
    <property type="protein sequence ID" value="AEG69470.1"/>
    <property type="molecule type" value="Genomic_DNA"/>
</dbReference>
<dbReference type="GO" id="GO:0016020">
    <property type="term" value="C:membrane"/>
    <property type="evidence" value="ECO:0007669"/>
    <property type="project" value="InterPro"/>
</dbReference>
<feature type="region of interest" description="Disordered" evidence="3">
    <location>
        <begin position="220"/>
        <end position="239"/>
    </location>
</feature>
<evidence type="ECO:0000256" key="3">
    <source>
        <dbReference type="SAM" id="MobiDB-lite"/>
    </source>
</evidence>
<name>F6G337_RALS8</name>